<dbReference type="RefSeq" id="WP_128757700.1">
    <property type="nucleotide sequence ID" value="NZ_QOVM01000003.1"/>
</dbReference>
<keyword evidence="1" id="KW-1133">Transmembrane helix</keyword>
<sequence>MKEENKPKEEHVVSNEAVKKDAKSLLKNVRSFMSELLDIREDTDRDSTIEAVKKDISFKGHNAWILIFSIFVASIGLNVSSTAVVIGAMLISPLMGPIVGIGLSLAINDIEMLRRSLINLAVMIILSVLTATIYFLISPITELTPELEARTYPTILDVLVAIFGGLALIVGKTKKGTMASVIFGVAIATALMPPLCTVGYGIAMGEPSYYTGAFYLFSINAVFIALSTFLVSKLLGFPMVKYANSKRRRFVAQMASLVALVVMIPSMFLFYNLYKTQVFNSATEEYVKEIIKYEGAEVVKLSQDYKTKNIDVYLIGALVPKQKIAEWYKGIREEENLKDVNLKIHQGSDQSSEMAAQLSSAVKSGILEDLYVNNQQALTDKNSQILLLEEQLTRLRSSGIPFVGLSEEVHVNYENIERFGFSNTINTDFKKADTIPVFFVQWNSKLNESSKRKEEAKLKNWIKLKYNLDTLSVARYPLVQN</sequence>
<dbReference type="Proteomes" id="UP000289238">
    <property type="component" value="Unassembled WGS sequence"/>
</dbReference>
<feature type="transmembrane region" description="Helical" evidence="1">
    <location>
        <begin position="181"/>
        <end position="203"/>
    </location>
</feature>
<dbReference type="Pfam" id="PF04087">
    <property type="entry name" value="DUF389"/>
    <property type="match status" value="1"/>
</dbReference>
<feature type="transmembrane region" description="Helical" evidence="1">
    <location>
        <begin position="85"/>
        <end position="105"/>
    </location>
</feature>
<protein>
    <submittedName>
        <fullName evidence="2">Putative hydrophobic protein (TIGR00271 family)</fullName>
    </submittedName>
</protein>
<comment type="caution">
    <text evidence="2">The sequence shown here is derived from an EMBL/GenBank/DDBJ whole genome shotgun (WGS) entry which is preliminary data.</text>
</comment>
<feature type="transmembrane region" description="Helical" evidence="1">
    <location>
        <begin position="63"/>
        <end position="79"/>
    </location>
</feature>
<dbReference type="PANTHER" id="PTHR20992:SF9">
    <property type="entry name" value="AT15442P-RELATED"/>
    <property type="match status" value="1"/>
</dbReference>
<dbReference type="PANTHER" id="PTHR20992">
    <property type="entry name" value="AT15442P-RELATED"/>
    <property type="match status" value="1"/>
</dbReference>
<feature type="transmembrane region" description="Helical" evidence="1">
    <location>
        <begin position="251"/>
        <end position="274"/>
    </location>
</feature>
<feature type="transmembrane region" description="Helical" evidence="1">
    <location>
        <begin position="117"/>
        <end position="137"/>
    </location>
</feature>
<name>A0A4Q0P7Q7_9FLAO</name>
<dbReference type="EMBL" id="QOVM01000003">
    <property type="protein sequence ID" value="RXG22723.1"/>
    <property type="molecule type" value="Genomic_DNA"/>
</dbReference>
<evidence type="ECO:0000313" key="3">
    <source>
        <dbReference type="Proteomes" id="UP000289238"/>
    </source>
</evidence>
<dbReference type="OrthoDB" id="9790659at2"/>
<keyword evidence="1" id="KW-0812">Transmembrane</keyword>
<feature type="transmembrane region" description="Helical" evidence="1">
    <location>
        <begin position="149"/>
        <end position="169"/>
    </location>
</feature>
<feature type="transmembrane region" description="Helical" evidence="1">
    <location>
        <begin position="209"/>
        <end position="231"/>
    </location>
</feature>
<proteinExistence type="predicted"/>
<gene>
    <name evidence="2" type="ORF">DSM00_1825</name>
</gene>
<dbReference type="AlphaFoldDB" id="A0A4Q0P7Q7"/>
<keyword evidence="1" id="KW-0472">Membrane</keyword>
<dbReference type="InterPro" id="IPR005240">
    <property type="entry name" value="DUF389"/>
</dbReference>
<accession>A0A4Q0P7Q7</accession>
<reference evidence="2 3" key="1">
    <citation type="submission" date="2018-07" db="EMBL/GenBank/DDBJ databases">
        <title>Leeuwenhoekiella genomics.</title>
        <authorList>
            <person name="Tahon G."/>
            <person name="Willems A."/>
        </authorList>
    </citation>
    <scope>NUCLEOTIDE SEQUENCE [LARGE SCALE GENOMIC DNA]</scope>
    <source>
        <strain evidence="2 3">LMG 22550</strain>
    </source>
</reference>
<keyword evidence="3" id="KW-1185">Reference proteome</keyword>
<evidence type="ECO:0000256" key="1">
    <source>
        <dbReference type="SAM" id="Phobius"/>
    </source>
</evidence>
<organism evidence="2 3">
    <name type="scientific">Leeuwenhoekiella aequorea</name>
    <dbReference type="NCBI Taxonomy" id="283736"/>
    <lineage>
        <taxon>Bacteria</taxon>
        <taxon>Pseudomonadati</taxon>
        <taxon>Bacteroidota</taxon>
        <taxon>Flavobacteriia</taxon>
        <taxon>Flavobacteriales</taxon>
        <taxon>Flavobacteriaceae</taxon>
        <taxon>Leeuwenhoekiella</taxon>
    </lineage>
</organism>
<evidence type="ECO:0000313" key="2">
    <source>
        <dbReference type="EMBL" id="RXG22723.1"/>
    </source>
</evidence>